<proteinExistence type="predicted"/>
<keyword evidence="2" id="KW-0812">Transmembrane</keyword>
<feature type="region of interest" description="Disordered" evidence="1">
    <location>
        <begin position="36"/>
        <end position="90"/>
    </location>
</feature>
<reference evidence="3" key="2">
    <citation type="journal article" date="2007" name="Science">
        <title>Draft genome sequence of the sexually transmitted pathogen Trichomonas vaginalis.</title>
        <authorList>
            <person name="Carlton J.M."/>
            <person name="Hirt R.P."/>
            <person name="Silva J.C."/>
            <person name="Delcher A.L."/>
            <person name="Schatz M."/>
            <person name="Zhao Q."/>
            <person name="Wortman J.R."/>
            <person name="Bidwell S.L."/>
            <person name="Alsmark U.C.M."/>
            <person name="Besteiro S."/>
            <person name="Sicheritz-Ponten T."/>
            <person name="Noel C.J."/>
            <person name="Dacks J.B."/>
            <person name="Foster P.G."/>
            <person name="Simillion C."/>
            <person name="Van de Peer Y."/>
            <person name="Miranda-Saavedra D."/>
            <person name="Barton G.J."/>
            <person name="Westrop G.D."/>
            <person name="Mueller S."/>
            <person name="Dessi D."/>
            <person name="Fiori P.L."/>
            <person name="Ren Q."/>
            <person name="Paulsen I."/>
            <person name="Zhang H."/>
            <person name="Bastida-Corcuera F.D."/>
            <person name="Simoes-Barbosa A."/>
            <person name="Brown M.T."/>
            <person name="Hayes R.D."/>
            <person name="Mukherjee M."/>
            <person name="Okumura C.Y."/>
            <person name="Schneider R."/>
            <person name="Smith A.J."/>
            <person name="Vanacova S."/>
            <person name="Villalvazo M."/>
            <person name="Haas B.J."/>
            <person name="Pertea M."/>
            <person name="Feldblyum T.V."/>
            <person name="Utterback T.R."/>
            <person name="Shu C.L."/>
            <person name="Osoegawa K."/>
            <person name="de Jong P.J."/>
            <person name="Hrdy I."/>
            <person name="Horvathova L."/>
            <person name="Zubacova Z."/>
            <person name="Dolezal P."/>
            <person name="Malik S.B."/>
            <person name="Logsdon J.M. Jr."/>
            <person name="Henze K."/>
            <person name="Gupta A."/>
            <person name="Wang C.C."/>
            <person name="Dunne R.L."/>
            <person name="Upcroft J.A."/>
            <person name="Upcroft P."/>
            <person name="White O."/>
            <person name="Salzberg S.L."/>
            <person name="Tang P."/>
            <person name="Chiu C.-H."/>
            <person name="Lee Y.-S."/>
            <person name="Embley T.M."/>
            <person name="Coombs G.H."/>
            <person name="Mottram J.C."/>
            <person name="Tachezy J."/>
            <person name="Fraser-Liggett C.M."/>
            <person name="Johnson P.J."/>
        </authorList>
    </citation>
    <scope>NUCLEOTIDE SEQUENCE [LARGE SCALE GENOMIC DNA]</scope>
    <source>
        <strain evidence="3">G3</strain>
    </source>
</reference>
<keyword evidence="4" id="KW-1185">Reference proteome</keyword>
<name>A2D9T7_TRIV3</name>
<keyword evidence="2" id="KW-0472">Membrane</keyword>
<dbReference type="KEGG" id="tva:5468502"/>
<dbReference type="Proteomes" id="UP000001542">
    <property type="component" value="Unassembled WGS sequence"/>
</dbReference>
<keyword evidence="2" id="KW-1133">Transmembrane helix</keyword>
<sequence length="309" mass="34797">MFAFLIISTFSSGKGSKGNDHEVMYIQGKEFKGSAPFRFGSSDSDDSSTADNDREDYDRYPEGDAGYPEDEFDPHFHDHPGDHRRRRYKKPNCTYPNTKPGYGRECICNDSYIGDNPVQPRGCWKCENKCHSSASCIYPGNCSCNGGLLGDGVNECKERQVKPLGIRVTKSTNLSYPQAIIEIEEIPNYVPYKVYCNFSGTIVAARIGSKEIKCYIPNGQVNSVSISVDKGNWSETLQFNPESRNENYFKPEKEVILPKPVKEVKEVDISESYYIFAQLISLISFIGLLLTIFLPKNALTFGKKAKLYE</sequence>
<dbReference type="VEuPathDB" id="TrichDB:TVAG_076900"/>
<organism evidence="3 4">
    <name type="scientific">Trichomonas vaginalis (strain ATCC PRA-98 / G3)</name>
    <dbReference type="NCBI Taxonomy" id="412133"/>
    <lineage>
        <taxon>Eukaryota</taxon>
        <taxon>Metamonada</taxon>
        <taxon>Parabasalia</taxon>
        <taxon>Trichomonadida</taxon>
        <taxon>Trichomonadidae</taxon>
        <taxon>Trichomonas</taxon>
    </lineage>
</organism>
<accession>A2D9T7</accession>
<evidence type="ECO:0000256" key="1">
    <source>
        <dbReference type="SAM" id="MobiDB-lite"/>
    </source>
</evidence>
<evidence type="ECO:0000313" key="3">
    <source>
        <dbReference type="EMBL" id="EAY22943.1"/>
    </source>
</evidence>
<dbReference type="EMBL" id="DS113181">
    <property type="protein sequence ID" value="EAY22943.1"/>
    <property type="molecule type" value="Genomic_DNA"/>
</dbReference>
<dbReference type="VEuPathDB" id="TrichDB:TVAGG3_0291510"/>
<protein>
    <submittedName>
        <fullName evidence="3">Uncharacterized protein</fullName>
    </submittedName>
</protein>
<dbReference type="InParanoid" id="A2D9T7"/>
<dbReference type="AlphaFoldDB" id="A2D9T7"/>
<dbReference type="RefSeq" id="XP_001583929.1">
    <property type="nucleotide sequence ID" value="XM_001583879.1"/>
</dbReference>
<evidence type="ECO:0000256" key="2">
    <source>
        <dbReference type="SAM" id="Phobius"/>
    </source>
</evidence>
<reference evidence="3" key="1">
    <citation type="submission" date="2006-10" db="EMBL/GenBank/DDBJ databases">
        <authorList>
            <person name="Amadeo P."/>
            <person name="Zhao Q."/>
            <person name="Wortman J."/>
            <person name="Fraser-Liggett C."/>
            <person name="Carlton J."/>
        </authorList>
    </citation>
    <scope>NUCLEOTIDE SEQUENCE</scope>
    <source>
        <strain evidence="3">G3</strain>
    </source>
</reference>
<feature type="transmembrane region" description="Helical" evidence="2">
    <location>
        <begin position="273"/>
        <end position="294"/>
    </location>
</feature>
<dbReference type="OrthoDB" id="6114226at2759"/>
<gene>
    <name evidence="3" type="ORF">TVAG_076900</name>
</gene>
<evidence type="ECO:0000313" key="4">
    <source>
        <dbReference type="Proteomes" id="UP000001542"/>
    </source>
</evidence>